<name>A0A0K1QQ93_PSEFL</name>
<keyword evidence="1" id="KW-1133">Transmembrane helix</keyword>
<reference evidence="2 3" key="1">
    <citation type="journal article" date="2012" name="J. Bacteriol.">
        <title>Draft genome sequence of the cyanide-utilizing bacterium Pseudomonas fluorescens strain NCIMB 11764.</title>
        <authorList>
            <person name="Vilo C.A."/>
            <person name="Benedik M.J."/>
            <person name="Kunz D.A."/>
            <person name="Dong Q."/>
        </authorList>
    </citation>
    <scope>NUCLEOTIDE SEQUENCE [LARGE SCALE GENOMIC DNA]</scope>
    <source>
        <strain evidence="2 3">NCIMB 11764</strain>
    </source>
</reference>
<accession>A0A0K1QQ93</accession>
<feature type="transmembrane region" description="Helical" evidence="1">
    <location>
        <begin position="6"/>
        <end position="25"/>
    </location>
</feature>
<organism evidence="2 3">
    <name type="scientific">Pseudomonas fluorescens NCIMB 11764</name>
    <dbReference type="NCBI Taxonomy" id="1221522"/>
    <lineage>
        <taxon>Bacteria</taxon>
        <taxon>Pseudomonadati</taxon>
        <taxon>Pseudomonadota</taxon>
        <taxon>Gammaproteobacteria</taxon>
        <taxon>Pseudomonadales</taxon>
        <taxon>Pseudomonadaceae</taxon>
        <taxon>Pseudomonas</taxon>
    </lineage>
</organism>
<dbReference type="RefSeq" id="WP_017337734.1">
    <property type="nucleotide sequence ID" value="NZ_CP010945.1"/>
</dbReference>
<dbReference type="AlphaFoldDB" id="A0A0K1QQ93"/>
<keyword evidence="1" id="KW-0472">Membrane</keyword>
<evidence type="ECO:0000313" key="2">
    <source>
        <dbReference type="EMBL" id="AKV07934.1"/>
    </source>
</evidence>
<sequence length="146" mass="16539">MFESLASEVIAAIVGGIFVAIYKDFLYPLFIEKTQEDTKLEPFYSGVLTWAESGEQEISLNLKKLGHKVTGAIFFKGKEYKIVGRYNKEFLTFTFFSEEKSVTSQGAGTFLRRLEGKNLEGYLTYRHFRSGSEIIDAIACDFKAKS</sequence>
<evidence type="ECO:0000313" key="3">
    <source>
        <dbReference type="Proteomes" id="UP000017175"/>
    </source>
</evidence>
<proteinExistence type="predicted"/>
<keyword evidence="1" id="KW-0812">Transmembrane</keyword>
<evidence type="ECO:0000256" key="1">
    <source>
        <dbReference type="SAM" id="Phobius"/>
    </source>
</evidence>
<gene>
    <name evidence="2" type="ORF">B723_16530</name>
</gene>
<dbReference type="EMBL" id="CP010945">
    <property type="protein sequence ID" value="AKV07934.1"/>
    <property type="molecule type" value="Genomic_DNA"/>
</dbReference>
<dbReference type="Proteomes" id="UP000017175">
    <property type="component" value="Chromosome"/>
</dbReference>
<protein>
    <submittedName>
        <fullName evidence="2">Uncharacterized protein</fullName>
    </submittedName>
</protein>